<keyword evidence="9" id="KW-1185">Reference proteome</keyword>
<evidence type="ECO:0000256" key="5">
    <source>
        <dbReference type="ARBA" id="ARBA00033748"/>
    </source>
</evidence>
<evidence type="ECO:0000313" key="9">
    <source>
        <dbReference type="Proteomes" id="UP000319478"/>
    </source>
</evidence>
<keyword evidence="2" id="KW-0288">FMN</keyword>
<keyword evidence="3" id="KW-0560">Oxidoreductase</keyword>
<evidence type="ECO:0000256" key="6">
    <source>
        <dbReference type="SAM" id="MobiDB-lite"/>
    </source>
</evidence>
<name>A0ABQ0SHB9_NOVHA</name>
<dbReference type="PANTHER" id="PTHR30011">
    <property type="entry name" value="ALKANESULFONATE MONOOXYGENASE-RELATED"/>
    <property type="match status" value="1"/>
</dbReference>
<gene>
    <name evidence="8" type="ORF">GHA01_26630</name>
</gene>
<dbReference type="InterPro" id="IPR036661">
    <property type="entry name" value="Luciferase-like_sf"/>
</dbReference>
<accession>A0ABQ0SHB9</accession>
<proteinExistence type="inferred from homology"/>
<evidence type="ECO:0000256" key="3">
    <source>
        <dbReference type="ARBA" id="ARBA00023002"/>
    </source>
</evidence>
<reference evidence="8 9" key="1">
    <citation type="submission" date="2019-06" db="EMBL/GenBank/DDBJ databases">
        <title>Whole genome shotgun sequence of Komagataeibacter hansenii NBRC 14820.</title>
        <authorList>
            <person name="Hosoyama A."/>
            <person name="Uohara A."/>
            <person name="Ohji S."/>
            <person name="Ichikawa N."/>
        </authorList>
    </citation>
    <scope>NUCLEOTIDE SEQUENCE [LARGE SCALE GENOMIC DNA]</scope>
    <source>
        <strain evidence="8 9">NBRC 14820</strain>
    </source>
</reference>
<feature type="domain" description="Luciferase-like" evidence="7">
    <location>
        <begin position="34"/>
        <end position="384"/>
    </location>
</feature>
<comment type="similarity">
    <text evidence="5">Belongs to the NtaA/SnaA/DszA monooxygenase family.</text>
</comment>
<dbReference type="Proteomes" id="UP000319478">
    <property type="component" value="Unassembled WGS sequence"/>
</dbReference>
<dbReference type="Gene3D" id="3.20.20.30">
    <property type="entry name" value="Luciferase-like domain"/>
    <property type="match status" value="1"/>
</dbReference>
<evidence type="ECO:0000256" key="2">
    <source>
        <dbReference type="ARBA" id="ARBA00022643"/>
    </source>
</evidence>
<evidence type="ECO:0000256" key="1">
    <source>
        <dbReference type="ARBA" id="ARBA00022630"/>
    </source>
</evidence>
<protein>
    <recommendedName>
        <fullName evidence="7">Luciferase-like domain-containing protein</fullName>
    </recommendedName>
</protein>
<dbReference type="InterPro" id="IPR051260">
    <property type="entry name" value="Diverse_substr_monoxygenases"/>
</dbReference>
<organism evidence="8 9">
    <name type="scientific">Novacetimonas hansenii</name>
    <name type="common">Komagataeibacter hansenii</name>
    <dbReference type="NCBI Taxonomy" id="436"/>
    <lineage>
        <taxon>Bacteria</taxon>
        <taxon>Pseudomonadati</taxon>
        <taxon>Pseudomonadota</taxon>
        <taxon>Alphaproteobacteria</taxon>
        <taxon>Acetobacterales</taxon>
        <taxon>Acetobacteraceae</taxon>
        <taxon>Novacetimonas</taxon>
    </lineage>
</organism>
<evidence type="ECO:0000259" key="7">
    <source>
        <dbReference type="Pfam" id="PF00296"/>
    </source>
</evidence>
<evidence type="ECO:0000256" key="4">
    <source>
        <dbReference type="ARBA" id="ARBA00023033"/>
    </source>
</evidence>
<dbReference type="RefSeq" id="WP_003621811.1">
    <property type="nucleotide sequence ID" value="NZ_BJNN01000138.1"/>
</dbReference>
<dbReference type="PANTHER" id="PTHR30011:SF16">
    <property type="entry name" value="C2H2 FINGER DOMAIN TRANSCRIPTION FACTOR (EUROFUNG)-RELATED"/>
    <property type="match status" value="1"/>
</dbReference>
<feature type="region of interest" description="Disordered" evidence="6">
    <location>
        <begin position="462"/>
        <end position="481"/>
    </location>
</feature>
<dbReference type="InterPro" id="IPR011251">
    <property type="entry name" value="Luciferase-like_dom"/>
</dbReference>
<sequence>MSARPKQLHVNLFEMACVSHIVHGMWRMPGNNRHRMGEMAYWLEVAKLSEEGLFDAVFLADVIGTYDRFGAGDAPALREGVQIPNLDPLMLVPAMAAVTRHVGFGVTFSTTYEPPFAFARRMATLDLLTGGRVGWNVVTSYLRSAAQNFGLDDEIPHDRRYAIADEYMDVLYKLWEGSWDDTAVRNDAAAGIYTNPDAVRRINHTGTHFRVAGPHLVQPGRQRTPVVFQATGSPAGLEFAARHAEVVFIGGQTTADVRANIARTRERARAHGRHGDDIRFIVMAGIVTDTTDALARKKLEKYQQYYSTEGALVHAQAEIDLRRYDPNERIGDVLRREGVTFGNMNRRFRPDQTIGSALRQIATFDEGRFFAVGSPTTVATQIEGWLDIDGVDGINLRQYHSFDTARDFIDLIIPELQRRGRYRTAYTPGESLRERLFERPGQARLPERHFAARYRDPAALHAPAAPLFPDEPAPSPLSKAS</sequence>
<comment type="caution">
    <text evidence="8">The sequence shown here is derived from an EMBL/GenBank/DDBJ whole genome shotgun (WGS) entry which is preliminary data.</text>
</comment>
<dbReference type="InterPro" id="IPR016215">
    <property type="entry name" value="NTA_MOA"/>
</dbReference>
<keyword evidence="1" id="KW-0285">Flavoprotein</keyword>
<dbReference type="NCBIfam" id="TIGR03860">
    <property type="entry name" value="FMN_nitrolo"/>
    <property type="match status" value="1"/>
</dbReference>
<dbReference type="EMBL" id="BJNN01000138">
    <property type="protein sequence ID" value="GEC64814.1"/>
    <property type="molecule type" value="Genomic_DNA"/>
</dbReference>
<dbReference type="SUPFAM" id="SSF51679">
    <property type="entry name" value="Bacterial luciferase-like"/>
    <property type="match status" value="1"/>
</dbReference>
<dbReference type="PIRSF" id="PIRSF000337">
    <property type="entry name" value="NTA_MOA"/>
    <property type="match status" value="1"/>
</dbReference>
<evidence type="ECO:0000313" key="8">
    <source>
        <dbReference type="EMBL" id="GEC64814.1"/>
    </source>
</evidence>
<dbReference type="Pfam" id="PF00296">
    <property type="entry name" value="Bac_luciferase"/>
    <property type="match status" value="1"/>
</dbReference>
<keyword evidence="4" id="KW-0503">Monooxygenase</keyword>